<dbReference type="STRING" id="418495.SAMN05216215_100473"/>
<dbReference type="InterPro" id="IPR009081">
    <property type="entry name" value="PP-bd_ACP"/>
</dbReference>
<dbReference type="SUPFAM" id="SSF47336">
    <property type="entry name" value="ACP-like"/>
    <property type="match status" value="1"/>
</dbReference>
<dbReference type="EMBL" id="FNOK01000004">
    <property type="protein sequence ID" value="SDW59038.1"/>
    <property type="molecule type" value="Genomic_DNA"/>
</dbReference>
<feature type="domain" description="Carrier" evidence="1">
    <location>
        <begin position="1"/>
        <end position="77"/>
    </location>
</feature>
<evidence type="ECO:0000259" key="1">
    <source>
        <dbReference type="PROSITE" id="PS50075"/>
    </source>
</evidence>
<dbReference type="AlphaFoldDB" id="A0A1H2USU1"/>
<proteinExistence type="predicted"/>
<organism evidence="2 3">
    <name type="scientific">Saccharopolyspora shandongensis</name>
    <dbReference type="NCBI Taxonomy" id="418495"/>
    <lineage>
        <taxon>Bacteria</taxon>
        <taxon>Bacillati</taxon>
        <taxon>Actinomycetota</taxon>
        <taxon>Actinomycetes</taxon>
        <taxon>Pseudonocardiales</taxon>
        <taxon>Pseudonocardiaceae</taxon>
        <taxon>Saccharopolyspora</taxon>
    </lineage>
</organism>
<protein>
    <submittedName>
        <fullName evidence="2">Acyl carrier protein</fullName>
    </submittedName>
</protein>
<gene>
    <name evidence="2" type="ORF">SAMN05216215_100473</name>
</gene>
<dbReference type="PROSITE" id="PS50075">
    <property type="entry name" value="CARRIER"/>
    <property type="match status" value="1"/>
</dbReference>
<reference evidence="3" key="1">
    <citation type="submission" date="2016-10" db="EMBL/GenBank/DDBJ databases">
        <authorList>
            <person name="Varghese N."/>
            <person name="Submissions S."/>
        </authorList>
    </citation>
    <scope>NUCLEOTIDE SEQUENCE [LARGE SCALE GENOMIC DNA]</scope>
    <source>
        <strain evidence="3">CGMCC 4.3530</strain>
    </source>
</reference>
<dbReference type="OrthoDB" id="5523836at2"/>
<evidence type="ECO:0000313" key="2">
    <source>
        <dbReference type="EMBL" id="SDW59038.1"/>
    </source>
</evidence>
<keyword evidence="3" id="KW-1185">Reference proteome</keyword>
<dbReference type="Pfam" id="PF00550">
    <property type="entry name" value="PP-binding"/>
    <property type="match status" value="1"/>
</dbReference>
<dbReference type="InterPro" id="IPR036736">
    <property type="entry name" value="ACP-like_sf"/>
</dbReference>
<name>A0A1H2USU1_9PSEU</name>
<accession>A0A1H2USU1</accession>
<evidence type="ECO:0000313" key="3">
    <source>
        <dbReference type="Proteomes" id="UP000199529"/>
    </source>
</evidence>
<dbReference type="Gene3D" id="1.10.1200.10">
    <property type="entry name" value="ACP-like"/>
    <property type="match status" value="1"/>
</dbReference>
<dbReference type="RefSeq" id="WP_093261905.1">
    <property type="nucleotide sequence ID" value="NZ_FNOK01000004.1"/>
</dbReference>
<sequence>MSSTTYEQLVAILGQIHDTPVDELAPDLSYADLGIDSLTFVELSLRVKRDLGVTVEDDELSEDLTLADTASLIDAKHVPGVDKAS</sequence>
<dbReference type="Proteomes" id="UP000199529">
    <property type="component" value="Unassembled WGS sequence"/>
</dbReference>